<dbReference type="Proteomes" id="UP000316541">
    <property type="component" value="Unassembled WGS sequence"/>
</dbReference>
<evidence type="ECO:0000256" key="1">
    <source>
        <dbReference type="ARBA" id="ARBA00023015"/>
    </source>
</evidence>
<dbReference type="PROSITE" id="PS50949">
    <property type="entry name" value="HTH_GNTR"/>
    <property type="match status" value="1"/>
</dbReference>
<dbReference type="EMBL" id="VIRM01000060">
    <property type="protein sequence ID" value="TQS14476.1"/>
    <property type="molecule type" value="Genomic_DNA"/>
</dbReference>
<dbReference type="InterPro" id="IPR011711">
    <property type="entry name" value="GntR_C"/>
</dbReference>
<dbReference type="CDD" id="cd07377">
    <property type="entry name" value="WHTH_GntR"/>
    <property type="match status" value="1"/>
</dbReference>
<dbReference type="InterPro" id="IPR008920">
    <property type="entry name" value="TF_FadR/GntR_C"/>
</dbReference>
<evidence type="ECO:0000256" key="3">
    <source>
        <dbReference type="ARBA" id="ARBA00023163"/>
    </source>
</evidence>
<sequence length="278" mass="30233">MFRTHRCAVPGSRAGAGTCGVILLLRSRGRSTVTDTPREGGYRPGYEVAAEQVLELIARLGLRPGDRMPTENDLARQLGTSRTVVREAVKILSALGRVRAQKGRGLYVADDEGMLGAGRFASFFLPTDLDHVYMLFEFRRAQEMETSRLAARRAAPAELRAIEDAAAVCRRGFETGREDQFNEGDDAFHAAIATASHNMFLQIAVREARRLQAQSAIIGLRGSVGGHAAKAVEEHDAIHQAIRAGDPEAAAHAAAAHIDNTLDDYRKEIQQRLFSSAG</sequence>
<dbReference type="Pfam" id="PF00392">
    <property type="entry name" value="GntR"/>
    <property type="match status" value="1"/>
</dbReference>
<reference evidence="5 6" key="1">
    <citation type="submission" date="2019-07" db="EMBL/GenBank/DDBJ databases">
        <title>Microbispora hainanensis DSM 45428.</title>
        <authorList>
            <person name="Thawai C."/>
        </authorList>
    </citation>
    <scope>NUCLEOTIDE SEQUENCE [LARGE SCALE GENOMIC DNA]</scope>
    <source>
        <strain evidence="5 6">DSM 45428</strain>
    </source>
</reference>
<dbReference type="SUPFAM" id="SSF48008">
    <property type="entry name" value="GntR ligand-binding domain-like"/>
    <property type="match status" value="1"/>
</dbReference>
<dbReference type="SUPFAM" id="SSF46785">
    <property type="entry name" value="Winged helix' DNA-binding domain"/>
    <property type="match status" value="1"/>
</dbReference>
<accession>A0A544YCI1</accession>
<dbReference type="GO" id="GO:0003700">
    <property type="term" value="F:DNA-binding transcription factor activity"/>
    <property type="evidence" value="ECO:0007669"/>
    <property type="project" value="InterPro"/>
</dbReference>
<dbReference type="Gene3D" id="1.10.10.10">
    <property type="entry name" value="Winged helix-like DNA-binding domain superfamily/Winged helix DNA-binding domain"/>
    <property type="match status" value="1"/>
</dbReference>
<gene>
    <name evidence="5" type="ORF">FLX08_34170</name>
</gene>
<dbReference type="InterPro" id="IPR036388">
    <property type="entry name" value="WH-like_DNA-bd_sf"/>
</dbReference>
<dbReference type="InterPro" id="IPR000524">
    <property type="entry name" value="Tscrpt_reg_HTH_GntR"/>
</dbReference>
<dbReference type="PANTHER" id="PTHR43537">
    <property type="entry name" value="TRANSCRIPTIONAL REGULATOR, GNTR FAMILY"/>
    <property type="match status" value="1"/>
</dbReference>
<name>A0A544YCI1_9ACTN</name>
<protein>
    <submittedName>
        <fullName evidence="5">FadR family transcriptional regulator</fullName>
    </submittedName>
</protein>
<keyword evidence="2" id="KW-0238">DNA-binding</keyword>
<keyword evidence="1" id="KW-0805">Transcription regulation</keyword>
<dbReference type="Pfam" id="PF07729">
    <property type="entry name" value="FCD"/>
    <property type="match status" value="1"/>
</dbReference>
<evidence type="ECO:0000256" key="2">
    <source>
        <dbReference type="ARBA" id="ARBA00023125"/>
    </source>
</evidence>
<dbReference type="AlphaFoldDB" id="A0A544YCI1"/>
<proteinExistence type="predicted"/>
<dbReference type="GO" id="GO:0003677">
    <property type="term" value="F:DNA binding"/>
    <property type="evidence" value="ECO:0007669"/>
    <property type="project" value="UniProtKB-KW"/>
</dbReference>
<dbReference type="SMART" id="SM00345">
    <property type="entry name" value="HTH_GNTR"/>
    <property type="match status" value="1"/>
</dbReference>
<dbReference type="Gene3D" id="1.20.120.530">
    <property type="entry name" value="GntR ligand-binding domain-like"/>
    <property type="match status" value="1"/>
</dbReference>
<evidence type="ECO:0000259" key="4">
    <source>
        <dbReference type="PROSITE" id="PS50949"/>
    </source>
</evidence>
<evidence type="ECO:0000313" key="6">
    <source>
        <dbReference type="Proteomes" id="UP000316541"/>
    </source>
</evidence>
<evidence type="ECO:0000313" key="5">
    <source>
        <dbReference type="EMBL" id="TQS14476.1"/>
    </source>
</evidence>
<organism evidence="5 6">
    <name type="scientific">Microbispora hainanensis</name>
    <dbReference type="NCBI Taxonomy" id="568844"/>
    <lineage>
        <taxon>Bacteria</taxon>
        <taxon>Bacillati</taxon>
        <taxon>Actinomycetota</taxon>
        <taxon>Actinomycetes</taxon>
        <taxon>Streptosporangiales</taxon>
        <taxon>Streptosporangiaceae</taxon>
        <taxon>Microbispora</taxon>
    </lineage>
</organism>
<feature type="domain" description="HTH gntR-type" evidence="4">
    <location>
        <begin position="43"/>
        <end position="111"/>
    </location>
</feature>
<dbReference type="InterPro" id="IPR036390">
    <property type="entry name" value="WH_DNA-bd_sf"/>
</dbReference>
<comment type="caution">
    <text evidence="5">The sequence shown here is derived from an EMBL/GenBank/DDBJ whole genome shotgun (WGS) entry which is preliminary data.</text>
</comment>
<keyword evidence="3" id="KW-0804">Transcription</keyword>
<dbReference type="PRINTS" id="PR00035">
    <property type="entry name" value="HTHGNTR"/>
</dbReference>
<dbReference type="SMART" id="SM00895">
    <property type="entry name" value="FCD"/>
    <property type="match status" value="1"/>
</dbReference>
<dbReference type="PANTHER" id="PTHR43537:SF45">
    <property type="entry name" value="GNTR FAMILY REGULATORY PROTEIN"/>
    <property type="match status" value="1"/>
</dbReference>